<dbReference type="InterPro" id="IPR000209">
    <property type="entry name" value="Peptidase_S8/S53_dom"/>
</dbReference>
<name>A0A1B9NE24_9MICO</name>
<organism evidence="10 11">
    <name type="scientific">Microbacterium sediminis</name>
    <dbReference type="NCBI Taxonomy" id="904291"/>
    <lineage>
        <taxon>Bacteria</taxon>
        <taxon>Bacillati</taxon>
        <taxon>Actinomycetota</taxon>
        <taxon>Actinomycetes</taxon>
        <taxon>Micrococcales</taxon>
        <taxon>Microbacteriaceae</taxon>
        <taxon>Microbacterium</taxon>
    </lineage>
</organism>
<feature type="active site" description="Charge relay system" evidence="5">
    <location>
        <position position="60"/>
    </location>
</feature>
<feature type="transmembrane region" description="Helical" evidence="7">
    <location>
        <begin position="403"/>
        <end position="427"/>
    </location>
</feature>
<gene>
    <name evidence="10" type="ORF">A7J15_04615</name>
</gene>
<evidence type="ECO:0000256" key="8">
    <source>
        <dbReference type="SAM" id="SignalP"/>
    </source>
</evidence>
<evidence type="ECO:0000256" key="3">
    <source>
        <dbReference type="ARBA" id="ARBA00022801"/>
    </source>
</evidence>
<keyword evidence="7" id="KW-0472">Membrane</keyword>
<dbReference type="InterPro" id="IPR036852">
    <property type="entry name" value="Peptidase_S8/S53_dom_sf"/>
</dbReference>
<dbReference type="AlphaFoldDB" id="A0A1B9NE24"/>
<evidence type="ECO:0000256" key="1">
    <source>
        <dbReference type="ARBA" id="ARBA00011073"/>
    </source>
</evidence>
<dbReference type="Gene3D" id="3.40.50.200">
    <property type="entry name" value="Peptidase S8/S53 domain"/>
    <property type="match status" value="1"/>
</dbReference>
<proteinExistence type="inferred from homology"/>
<feature type="active site" description="Charge relay system" evidence="5">
    <location>
        <position position="279"/>
    </location>
</feature>
<dbReference type="GO" id="GO:0004252">
    <property type="term" value="F:serine-type endopeptidase activity"/>
    <property type="evidence" value="ECO:0007669"/>
    <property type="project" value="UniProtKB-UniRule"/>
</dbReference>
<evidence type="ECO:0000313" key="11">
    <source>
        <dbReference type="Proteomes" id="UP000093355"/>
    </source>
</evidence>
<dbReference type="PANTHER" id="PTHR43806:SF11">
    <property type="entry name" value="CEREVISIN-RELATED"/>
    <property type="match status" value="1"/>
</dbReference>
<evidence type="ECO:0000256" key="7">
    <source>
        <dbReference type="SAM" id="Phobius"/>
    </source>
</evidence>
<feature type="active site" description="Charge relay system" evidence="5">
    <location>
        <position position="100"/>
    </location>
</feature>
<protein>
    <recommendedName>
        <fullName evidence="9">Peptidase S8/S53 domain-containing protein</fullName>
    </recommendedName>
</protein>
<dbReference type="PROSITE" id="PS51892">
    <property type="entry name" value="SUBTILASE"/>
    <property type="match status" value="1"/>
</dbReference>
<comment type="similarity">
    <text evidence="1 5">Belongs to the peptidase S8 family.</text>
</comment>
<accession>A0A1B9NE24</accession>
<feature type="signal peptide" evidence="8">
    <location>
        <begin position="1"/>
        <end position="26"/>
    </location>
</feature>
<evidence type="ECO:0000256" key="4">
    <source>
        <dbReference type="ARBA" id="ARBA00022825"/>
    </source>
</evidence>
<evidence type="ECO:0000313" key="10">
    <source>
        <dbReference type="EMBL" id="OCG74804.1"/>
    </source>
</evidence>
<dbReference type="STRING" id="904291.A7J15_04615"/>
<keyword evidence="4 5" id="KW-0720">Serine protease</keyword>
<feature type="region of interest" description="Disordered" evidence="6">
    <location>
        <begin position="371"/>
        <end position="395"/>
    </location>
</feature>
<keyword evidence="7" id="KW-1133">Transmembrane helix</keyword>
<comment type="caution">
    <text evidence="10">The sequence shown here is derived from an EMBL/GenBank/DDBJ whole genome shotgun (WGS) entry which is preliminary data.</text>
</comment>
<dbReference type="InterPro" id="IPR050131">
    <property type="entry name" value="Peptidase_S8_subtilisin-like"/>
</dbReference>
<evidence type="ECO:0000256" key="2">
    <source>
        <dbReference type="ARBA" id="ARBA00022670"/>
    </source>
</evidence>
<keyword evidence="7" id="KW-0812">Transmembrane</keyword>
<feature type="domain" description="Peptidase S8/S53" evidence="9">
    <location>
        <begin position="51"/>
        <end position="328"/>
    </location>
</feature>
<dbReference type="GO" id="GO:0006508">
    <property type="term" value="P:proteolysis"/>
    <property type="evidence" value="ECO:0007669"/>
    <property type="project" value="UniProtKB-KW"/>
</dbReference>
<dbReference type="EMBL" id="LXMD01000021">
    <property type="protein sequence ID" value="OCG74804.1"/>
    <property type="molecule type" value="Genomic_DNA"/>
</dbReference>
<keyword evidence="3 5" id="KW-0378">Hydrolase</keyword>
<feature type="chain" id="PRO_5008632008" description="Peptidase S8/S53 domain-containing protein" evidence="8">
    <location>
        <begin position="27"/>
        <end position="431"/>
    </location>
</feature>
<dbReference type="Proteomes" id="UP000093355">
    <property type="component" value="Unassembled WGS sequence"/>
</dbReference>
<keyword evidence="2 5" id="KW-0645">Protease</keyword>
<dbReference type="PANTHER" id="PTHR43806">
    <property type="entry name" value="PEPTIDASE S8"/>
    <property type="match status" value="1"/>
</dbReference>
<reference evidence="10 11" key="1">
    <citation type="submission" date="2016-05" db="EMBL/GenBank/DDBJ databases">
        <authorList>
            <person name="Lavstsen T."/>
            <person name="Jespersen J.S."/>
        </authorList>
    </citation>
    <scope>NUCLEOTIDE SEQUENCE [LARGE SCALE GENOMIC DNA]</scope>
    <source>
        <strain evidence="10 11">YLB-01</strain>
    </source>
</reference>
<keyword evidence="11" id="KW-1185">Reference proteome</keyword>
<keyword evidence="8" id="KW-0732">Signal</keyword>
<evidence type="ECO:0000259" key="9">
    <source>
        <dbReference type="Pfam" id="PF00082"/>
    </source>
</evidence>
<dbReference type="RefSeq" id="WP_067025165.1">
    <property type="nucleotide sequence ID" value="NZ_CP038256.1"/>
</dbReference>
<dbReference type="PRINTS" id="PR00723">
    <property type="entry name" value="SUBTILISIN"/>
</dbReference>
<evidence type="ECO:0000256" key="6">
    <source>
        <dbReference type="SAM" id="MobiDB-lite"/>
    </source>
</evidence>
<sequence>MKRGLRRTAAVVAGALLVGSALPAAAATDYAAGNWWFEDTGVREAQATATGEGVTIAVIDSSVNTEAHTLVGANIRPGGVDSCPDGTPVPVISDDPGSRHGTGVSAVIVGNGQPVGGNPGIQGVAPGAEVLVYSLGTDEVDSGESWLTTPCPDDPSGYLATVVQDAVANGADMLVFTSLQIFDTVSATALLQAIKAGVIVVAGNPNDSAMADPVSPNAPGVEQFNGVVSVENFGPEGERDDPVVGPWLSIVAPGDKFLSYEPGEDLSWSEPVILGASNSLATPFVAGVLALVMEAYPEATPNQVLQSLVHTASHAQPDPVHTDEEGWGRIDVPRLMATDPSQFPDENPLIREDGIPTPAMYDEGVFSDEFGPYPLEPVTPDDGASDDPEGAPTPAPMGDGVPILLVVLLVLAAIVVIGVVVLIIVLATRRR</sequence>
<dbReference type="Pfam" id="PF00082">
    <property type="entry name" value="Peptidase_S8"/>
    <property type="match status" value="1"/>
</dbReference>
<dbReference type="SUPFAM" id="SSF52743">
    <property type="entry name" value="Subtilisin-like"/>
    <property type="match status" value="1"/>
</dbReference>
<dbReference type="InterPro" id="IPR015500">
    <property type="entry name" value="Peptidase_S8_subtilisin-rel"/>
</dbReference>
<evidence type="ECO:0000256" key="5">
    <source>
        <dbReference type="PROSITE-ProRule" id="PRU01240"/>
    </source>
</evidence>